<dbReference type="PANTHER" id="PTHR43651:SF11">
    <property type="entry name" value="MALTO-OLIGOSYLTREHALOSE TREHALOHYDROLASE"/>
    <property type="match status" value="1"/>
</dbReference>
<dbReference type="Proteomes" id="UP000830198">
    <property type="component" value="Chromosome"/>
</dbReference>
<keyword evidence="6" id="KW-0963">Cytoplasm</keyword>
<name>A0ABY4I7S8_CHIFI</name>
<dbReference type="SUPFAM" id="SSF51445">
    <property type="entry name" value="(Trans)glycosidases"/>
    <property type="match status" value="1"/>
</dbReference>
<evidence type="ECO:0000256" key="6">
    <source>
        <dbReference type="ARBA" id="ARBA00022490"/>
    </source>
</evidence>
<evidence type="ECO:0000256" key="2">
    <source>
        <dbReference type="ARBA" id="ARBA00005199"/>
    </source>
</evidence>
<dbReference type="InterPro" id="IPR044901">
    <property type="entry name" value="Trehalose_TreZ_E-set_sf"/>
</dbReference>
<dbReference type="RefSeq" id="WP_247814223.1">
    <property type="nucleotide sequence ID" value="NZ_CP095855.1"/>
</dbReference>
<evidence type="ECO:0000256" key="5">
    <source>
        <dbReference type="ARBA" id="ARBA00015938"/>
    </source>
</evidence>
<sequence length="624" mass="70387">MITLAYYFPFTCKKDTLTSNYTFAGAALLPGGICKFSVWAPFRKQMVLSVLQPQQASYPMVRDDHGYWHVEVDNIQAGTRYKYIPEDGPPLPDPASRSQPEGVHGPSEVVDTHFNWTDDTWQGLDLQELVIYELHTGTFSSSHDFQGVIERLEYLRSLGITAIEIMPVAQFPGSRNWGYDGVYPFAVQDSYGGVKGLKQLVNAAHQHGIAVILDVVYNHLGPEGNYFSQYGPWFTDKYKTPWGPALNFDDAWCDAVRGYYIQNALMWLDEFHIDGLRMDAVHAIWDCSAKHFTAELSEKVYELQAALNKKKLLIAELDLNSPRYIAPRQEGGYGLHAQWIDEFHHALRSLLTGDLNGYYADFGGLAPLAKSFRDSYVYTGQYSSVRKRNFGVYPTGRDYHQFVVFAQNHDQIGNRMLGDRLNSLLPFEAQKLAAAVLLLSPHIPMLFMGEEYGETRPFQFFTSHSDKDLIAGVTEGRKKEFASFAWEGEVPDPQSEETFNNCVLSWETKSVTGTALTELYRFLIAFRKTRQAMQHTSRNSVKVYTPSTHLLAVERAGKDDKVLLLFNFSEHPVQYMHDGEGSLEKKFDSAAAVWNGPGSEAPDEVTSAAAISLQPYSAIVYEII</sequence>
<dbReference type="InterPro" id="IPR006047">
    <property type="entry name" value="GH13_cat_dom"/>
</dbReference>
<keyword evidence="18" id="KW-1185">Reference proteome</keyword>
<evidence type="ECO:0000313" key="18">
    <source>
        <dbReference type="Proteomes" id="UP000830198"/>
    </source>
</evidence>
<feature type="domain" description="Glycosyl hydrolase family 13 catalytic" evidence="16">
    <location>
        <begin position="133"/>
        <end position="477"/>
    </location>
</feature>
<dbReference type="Gene3D" id="1.10.10.760">
    <property type="entry name" value="E-set domains of sugar-utilizing enzymes"/>
    <property type="match status" value="1"/>
</dbReference>
<dbReference type="PIRSF" id="PIRSF006337">
    <property type="entry name" value="Trehalose_TreZ"/>
    <property type="match status" value="1"/>
</dbReference>
<comment type="pathway">
    <text evidence="2 14">Glycan biosynthesis; trehalose biosynthesis.</text>
</comment>
<reference evidence="17 18" key="1">
    <citation type="submission" date="2022-04" db="EMBL/GenBank/DDBJ databases">
        <title>The arsenic-methylating capacity of Chitinophaga filiformis YT5 during chitin decomposition.</title>
        <authorList>
            <person name="Chen G."/>
            <person name="Liang Y."/>
        </authorList>
    </citation>
    <scope>NUCLEOTIDE SEQUENCE [LARGE SCALE GENOMIC DNA]</scope>
    <source>
        <strain evidence="17 18">YT5</strain>
    </source>
</reference>
<evidence type="ECO:0000256" key="14">
    <source>
        <dbReference type="PIRNR" id="PIRNR006337"/>
    </source>
</evidence>
<evidence type="ECO:0000256" key="15">
    <source>
        <dbReference type="SAM" id="MobiDB-lite"/>
    </source>
</evidence>
<evidence type="ECO:0000256" key="1">
    <source>
        <dbReference type="ARBA" id="ARBA00004496"/>
    </source>
</evidence>
<accession>A0ABY4I7S8</accession>
<dbReference type="InterPro" id="IPR012768">
    <property type="entry name" value="Trehalose_TreZ"/>
</dbReference>
<evidence type="ECO:0000256" key="9">
    <source>
        <dbReference type="ARBA" id="ARBA00023295"/>
    </source>
</evidence>
<feature type="region of interest" description="Disordered" evidence="15">
    <location>
        <begin position="86"/>
        <end position="106"/>
    </location>
</feature>
<evidence type="ECO:0000256" key="8">
    <source>
        <dbReference type="ARBA" id="ARBA00023277"/>
    </source>
</evidence>
<evidence type="ECO:0000313" key="17">
    <source>
        <dbReference type="EMBL" id="UPK72139.1"/>
    </source>
</evidence>
<proteinExistence type="inferred from homology"/>
<dbReference type="SUPFAM" id="SSF81296">
    <property type="entry name" value="E set domains"/>
    <property type="match status" value="1"/>
</dbReference>
<keyword evidence="7 14" id="KW-0378">Hydrolase</keyword>
<keyword evidence="8" id="KW-0119">Carbohydrate metabolism</keyword>
<keyword evidence="9 14" id="KW-0326">Glycosidase</keyword>
<dbReference type="InterPro" id="IPR013783">
    <property type="entry name" value="Ig-like_fold"/>
</dbReference>
<evidence type="ECO:0000256" key="10">
    <source>
        <dbReference type="ARBA" id="ARBA00032057"/>
    </source>
</evidence>
<evidence type="ECO:0000256" key="12">
    <source>
        <dbReference type="ARBA" id="ARBA00034013"/>
    </source>
</evidence>
<evidence type="ECO:0000256" key="4">
    <source>
        <dbReference type="ARBA" id="ARBA00012268"/>
    </source>
</evidence>
<dbReference type="NCBIfam" id="TIGR02402">
    <property type="entry name" value="trehalose_TreZ"/>
    <property type="match status" value="1"/>
</dbReference>
<comment type="similarity">
    <text evidence="3 14">Belongs to the glycosyl hydrolase 13 family.</text>
</comment>
<comment type="catalytic activity">
    <reaction evidence="12 14">
        <text>hydrolysis of (1-&gt;4)-alpha-D-glucosidic linkage in 4-alpha-D-[(1-&gt;4)-alpha-D-glucanosyl]n trehalose to yield trehalose and (1-&gt;4)-alpha-D-glucan.</text>
        <dbReference type="EC" id="3.2.1.141"/>
    </reaction>
</comment>
<evidence type="ECO:0000256" key="3">
    <source>
        <dbReference type="ARBA" id="ARBA00008061"/>
    </source>
</evidence>
<evidence type="ECO:0000256" key="11">
    <source>
        <dbReference type="ARBA" id="ARBA00033284"/>
    </source>
</evidence>
<dbReference type="InterPro" id="IPR017853">
    <property type="entry name" value="GH"/>
</dbReference>
<dbReference type="PANTHER" id="PTHR43651">
    <property type="entry name" value="1,4-ALPHA-GLUCAN-BRANCHING ENZYME"/>
    <property type="match status" value="1"/>
</dbReference>
<dbReference type="Gene3D" id="3.20.20.80">
    <property type="entry name" value="Glycosidases"/>
    <property type="match status" value="1"/>
</dbReference>
<gene>
    <name evidence="17" type="primary">treZ</name>
    <name evidence="17" type="ORF">MYF79_12675</name>
</gene>
<evidence type="ECO:0000256" key="13">
    <source>
        <dbReference type="NCBIfam" id="TIGR02402"/>
    </source>
</evidence>
<dbReference type="SMART" id="SM00642">
    <property type="entry name" value="Aamy"/>
    <property type="match status" value="1"/>
</dbReference>
<dbReference type="Gene3D" id="2.60.40.10">
    <property type="entry name" value="Immunoglobulins"/>
    <property type="match status" value="1"/>
</dbReference>
<dbReference type="CDD" id="cd11325">
    <property type="entry name" value="AmyAc_GTHase"/>
    <property type="match status" value="1"/>
</dbReference>
<protein>
    <recommendedName>
        <fullName evidence="5 13">Malto-oligosyltrehalose trehalohydrolase</fullName>
        <shortName evidence="14">MTHase</shortName>
        <ecNumber evidence="4 13">3.2.1.141</ecNumber>
    </recommendedName>
    <alternativeName>
        <fullName evidence="11 14">4-alpha-D-((1-&gt;4)-alpha-D-glucano)trehalose trehalohydrolase</fullName>
    </alternativeName>
    <alternativeName>
        <fullName evidence="10 14">Maltooligosyl trehalose trehalohydrolase</fullName>
    </alternativeName>
</protein>
<evidence type="ECO:0000259" key="16">
    <source>
        <dbReference type="SMART" id="SM00642"/>
    </source>
</evidence>
<evidence type="ECO:0000256" key="7">
    <source>
        <dbReference type="ARBA" id="ARBA00022801"/>
    </source>
</evidence>
<organism evidence="17 18">
    <name type="scientific">Chitinophaga filiformis</name>
    <name type="common">Myxococcus filiformis</name>
    <name type="synonym">Flexibacter filiformis</name>
    <dbReference type="NCBI Taxonomy" id="104663"/>
    <lineage>
        <taxon>Bacteria</taxon>
        <taxon>Pseudomonadati</taxon>
        <taxon>Bacteroidota</taxon>
        <taxon>Chitinophagia</taxon>
        <taxon>Chitinophagales</taxon>
        <taxon>Chitinophagaceae</taxon>
        <taxon>Chitinophaga</taxon>
    </lineage>
</organism>
<dbReference type="Pfam" id="PF00128">
    <property type="entry name" value="Alpha-amylase"/>
    <property type="match status" value="1"/>
</dbReference>
<dbReference type="EC" id="3.2.1.141" evidence="4 13"/>
<comment type="subcellular location">
    <subcellularLocation>
        <location evidence="1">Cytoplasm</location>
    </subcellularLocation>
</comment>
<dbReference type="CDD" id="cd02853">
    <property type="entry name" value="E_set_MTHase_like_N"/>
    <property type="match status" value="1"/>
</dbReference>
<dbReference type="InterPro" id="IPR014756">
    <property type="entry name" value="Ig_E-set"/>
</dbReference>
<dbReference type="EMBL" id="CP095855">
    <property type="protein sequence ID" value="UPK72139.1"/>
    <property type="molecule type" value="Genomic_DNA"/>
</dbReference>